<accession>A0A2V1JZ88</accession>
<dbReference type="Pfam" id="PF07885">
    <property type="entry name" value="Ion_trans_2"/>
    <property type="match status" value="1"/>
</dbReference>
<evidence type="ECO:0000256" key="7">
    <source>
        <dbReference type="ARBA" id="ARBA00023303"/>
    </source>
</evidence>
<feature type="domain" description="Potassium channel" evidence="9">
    <location>
        <begin position="124"/>
        <end position="200"/>
    </location>
</feature>
<dbReference type="PANTHER" id="PTHR11537">
    <property type="entry name" value="VOLTAGE-GATED POTASSIUM CHANNEL"/>
    <property type="match status" value="1"/>
</dbReference>
<dbReference type="InterPro" id="IPR028325">
    <property type="entry name" value="VG_K_chnl"/>
</dbReference>
<evidence type="ECO:0000256" key="8">
    <source>
        <dbReference type="SAM" id="Phobius"/>
    </source>
</evidence>
<sequence>MVLSLALVISMSVEAFTSPTMFEQQIYNDIQLWVCLYFLAELFVMLCYAEHKGRYLLRNLPLLLLYIPYQSLLAHFAVELSDETSYLLRLLPIVRGGVALVILTRMTIKNRINSLFVTYIAIFLVLCYFQILAFYIFEANINPLVKNYGDALWWAAMTVTTLGSNIVPVTTTGKIATAVLAVIGMTTFPIFTVYITTLVQNLNRKPTSPHQS</sequence>
<keyword evidence="11" id="KW-1185">Reference proteome</keyword>
<evidence type="ECO:0000256" key="5">
    <source>
        <dbReference type="ARBA" id="ARBA00023065"/>
    </source>
</evidence>
<feature type="transmembrane region" description="Helical" evidence="8">
    <location>
        <begin position="31"/>
        <end position="48"/>
    </location>
</feature>
<evidence type="ECO:0000313" key="10">
    <source>
        <dbReference type="EMBL" id="PWF21939.1"/>
    </source>
</evidence>
<keyword evidence="4 8" id="KW-1133">Transmembrane helix</keyword>
<keyword evidence="7 10" id="KW-0407">Ion channel</keyword>
<dbReference type="GO" id="GO:0001508">
    <property type="term" value="P:action potential"/>
    <property type="evidence" value="ECO:0007669"/>
    <property type="project" value="TreeGrafter"/>
</dbReference>
<feature type="transmembrane region" description="Helical" evidence="8">
    <location>
        <begin position="115"/>
        <end position="137"/>
    </location>
</feature>
<dbReference type="SUPFAM" id="SSF81324">
    <property type="entry name" value="Voltage-gated potassium channels"/>
    <property type="match status" value="1"/>
</dbReference>
<comment type="subcellular location">
    <subcellularLocation>
        <location evidence="1">Membrane</location>
        <topology evidence="1">Multi-pass membrane protein</topology>
    </subcellularLocation>
</comment>
<keyword evidence="6 8" id="KW-0472">Membrane</keyword>
<evidence type="ECO:0000256" key="4">
    <source>
        <dbReference type="ARBA" id="ARBA00022989"/>
    </source>
</evidence>
<dbReference type="Proteomes" id="UP000245212">
    <property type="component" value="Unassembled WGS sequence"/>
</dbReference>
<feature type="transmembrane region" description="Helical" evidence="8">
    <location>
        <begin position="175"/>
        <end position="195"/>
    </location>
</feature>
<comment type="caution">
    <text evidence="10">The sequence shown here is derived from an EMBL/GenBank/DDBJ whole genome shotgun (WGS) entry which is preliminary data.</text>
</comment>
<evidence type="ECO:0000256" key="1">
    <source>
        <dbReference type="ARBA" id="ARBA00004141"/>
    </source>
</evidence>
<dbReference type="InterPro" id="IPR013099">
    <property type="entry name" value="K_chnl_dom"/>
</dbReference>
<dbReference type="Gene3D" id="1.20.120.350">
    <property type="entry name" value="Voltage-gated potassium channels. Chain C"/>
    <property type="match status" value="1"/>
</dbReference>
<proteinExistence type="predicted"/>
<evidence type="ECO:0000256" key="2">
    <source>
        <dbReference type="ARBA" id="ARBA00022448"/>
    </source>
</evidence>
<evidence type="ECO:0000256" key="3">
    <source>
        <dbReference type="ARBA" id="ARBA00022692"/>
    </source>
</evidence>
<feature type="transmembrane region" description="Helical" evidence="8">
    <location>
        <begin position="60"/>
        <end position="78"/>
    </location>
</feature>
<dbReference type="EMBL" id="QETA01000006">
    <property type="protein sequence ID" value="PWF21939.1"/>
    <property type="molecule type" value="Genomic_DNA"/>
</dbReference>
<keyword evidence="2" id="KW-0813">Transport</keyword>
<dbReference type="GO" id="GO:0005249">
    <property type="term" value="F:voltage-gated potassium channel activity"/>
    <property type="evidence" value="ECO:0007669"/>
    <property type="project" value="InterPro"/>
</dbReference>
<gene>
    <name evidence="10" type="ORF">DD235_13655</name>
</gene>
<dbReference type="Gene3D" id="1.10.287.70">
    <property type="match status" value="1"/>
</dbReference>
<feature type="transmembrane region" description="Helical" evidence="8">
    <location>
        <begin position="84"/>
        <end position="103"/>
    </location>
</feature>
<evidence type="ECO:0000313" key="11">
    <source>
        <dbReference type="Proteomes" id="UP000245212"/>
    </source>
</evidence>
<protein>
    <submittedName>
        <fullName evidence="10">Potassium channel protein</fullName>
    </submittedName>
</protein>
<dbReference type="InterPro" id="IPR027359">
    <property type="entry name" value="Volt_channel_dom_sf"/>
</dbReference>
<organism evidence="10 11">
    <name type="scientific">Corticimicrobacter populi</name>
    <dbReference type="NCBI Taxonomy" id="2175229"/>
    <lineage>
        <taxon>Bacteria</taxon>
        <taxon>Pseudomonadati</taxon>
        <taxon>Pseudomonadota</taxon>
        <taxon>Betaproteobacteria</taxon>
        <taxon>Burkholderiales</taxon>
        <taxon>Alcaligenaceae</taxon>
        <taxon>Corticimicrobacter</taxon>
    </lineage>
</organism>
<reference evidence="11" key="1">
    <citation type="submission" date="2018-05" db="EMBL/GenBank/DDBJ databases">
        <authorList>
            <person name="Li Y."/>
        </authorList>
    </citation>
    <scope>NUCLEOTIDE SEQUENCE [LARGE SCALE GENOMIC DNA]</scope>
    <source>
        <strain evidence="11">3d-2-2</strain>
    </source>
</reference>
<evidence type="ECO:0000256" key="6">
    <source>
        <dbReference type="ARBA" id="ARBA00023136"/>
    </source>
</evidence>
<dbReference type="GO" id="GO:0008076">
    <property type="term" value="C:voltage-gated potassium channel complex"/>
    <property type="evidence" value="ECO:0007669"/>
    <property type="project" value="InterPro"/>
</dbReference>
<evidence type="ECO:0000259" key="9">
    <source>
        <dbReference type="Pfam" id="PF07885"/>
    </source>
</evidence>
<keyword evidence="3 8" id="KW-0812">Transmembrane</keyword>
<dbReference type="PANTHER" id="PTHR11537:SF254">
    <property type="entry name" value="POTASSIUM VOLTAGE-GATED CHANNEL PROTEIN SHAB"/>
    <property type="match status" value="1"/>
</dbReference>
<name>A0A2V1JZ88_9BURK</name>
<keyword evidence="5" id="KW-0406">Ion transport</keyword>
<dbReference type="AlphaFoldDB" id="A0A2V1JZ88"/>